<dbReference type="Proteomes" id="UP001054945">
    <property type="component" value="Unassembled WGS sequence"/>
</dbReference>
<gene>
    <name evidence="1" type="ORF">CEXT_433061</name>
</gene>
<evidence type="ECO:0000313" key="2">
    <source>
        <dbReference type="Proteomes" id="UP001054945"/>
    </source>
</evidence>
<evidence type="ECO:0000313" key="1">
    <source>
        <dbReference type="EMBL" id="GIY31357.1"/>
    </source>
</evidence>
<organism evidence="1 2">
    <name type="scientific">Caerostris extrusa</name>
    <name type="common">Bark spider</name>
    <name type="synonym">Caerostris bankana</name>
    <dbReference type="NCBI Taxonomy" id="172846"/>
    <lineage>
        <taxon>Eukaryota</taxon>
        <taxon>Metazoa</taxon>
        <taxon>Ecdysozoa</taxon>
        <taxon>Arthropoda</taxon>
        <taxon>Chelicerata</taxon>
        <taxon>Arachnida</taxon>
        <taxon>Araneae</taxon>
        <taxon>Araneomorphae</taxon>
        <taxon>Entelegynae</taxon>
        <taxon>Araneoidea</taxon>
        <taxon>Araneidae</taxon>
        <taxon>Caerostris</taxon>
    </lineage>
</organism>
<accession>A0AAV4SCZ9</accession>
<name>A0AAV4SCZ9_CAEEX</name>
<dbReference type="EMBL" id="BPLR01009360">
    <property type="protein sequence ID" value="GIY31357.1"/>
    <property type="molecule type" value="Genomic_DNA"/>
</dbReference>
<protein>
    <submittedName>
        <fullName evidence="1">Uncharacterized protein</fullName>
    </submittedName>
</protein>
<comment type="caution">
    <text evidence="1">The sequence shown here is derived from an EMBL/GenBank/DDBJ whole genome shotgun (WGS) entry which is preliminary data.</text>
</comment>
<reference evidence="1 2" key="1">
    <citation type="submission" date="2021-06" db="EMBL/GenBank/DDBJ databases">
        <title>Caerostris extrusa draft genome.</title>
        <authorList>
            <person name="Kono N."/>
            <person name="Arakawa K."/>
        </authorList>
    </citation>
    <scope>NUCLEOTIDE SEQUENCE [LARGE SCALE GENOMIC DNA]</scope>
</reference>
<keyword evidence="2" id="KW-1185">Reference proteome</keyword>
<sequence>MGGGCKTWMRRTKKGSAQNFGFNLVLVSSRLLRGCENKEVRIKMEQYCGVALGGNRMIGPLLMCSIERRGEGIKRGGCDVCGGGEISK</sequence>
<proteinExistence type="predicted"/>
<dbReference type="AlphaFoldDB" id="A0AAV4SCZ9"/>